<comment type="caution">
    <text evidence="1">The sequence shown here is derived from an EMBL/GenBank/DDBJ whole genome shotgun (WGS) entry which is preliminary data.</text>
</comment>
<proteinExistence type="predicted"/>
<evidence type="ECO:0000313" key="1">
    <source>
        <dbReference type="EMBL" id="MDC7693944.1"/>
    </source>
</evidence>
<name>A0ABT5ICQ9_9CAUL</name>
<organism evidence="1 2">
    <name type="scientific">Asticcacaulis currens</name>
    <dbReference type="NCBI Taxonomy" id="2984210"/>
    <lineage>
        <taxon>Bacteria</taxon>
        <taxon>Pseudomonadati</taxon>
        <taxon>Pseudomonadota</taxon>
        <taxon>Alphaproteobacteria</taxon>
        <taxon>Caulobacterales</taxon>
        <taxon>Caulobacteraceae</taxon>
        <taxon>Asticcacaulis</taxon>
    </lineage>
</organism>
<sequence>MPIRDDLIRDDTSTAPTRDNILALLDDLIDTVNNTLRVVTYEQLKPALLGYLEAHPAGGERNRQHAADIRRLIDEIGDTSIHSERWTAHAGELRYAVNEYLREEDRA</sequence>
<evidence type="ECO:0000313" key="2">
    <source>
        <dbReference type="Proteomes" id="UP001216595"/>
    </source>
</evidence>
<dbReference type="RefSeq" id="WP_272740669.1">
    <property type="nucleotide sequence ID" value="NZ_JAQQKW010000003.1"/>
</dbReference>
<dbReference type="Proteomes" id="UP001216595">
    <property type="component" value="Unassembled WGS sequence"/>
</dbReference>
<keyword evidence="2" id="KW-1185">Reference proteome</keyword>
<protein>
    <submittedName>
        <fullName evidence="1">Uncharacterized protein</fullName>
    </submittedName>
</protein>
<reference evidence="1 2" key="1">
    <citation type="submission" date="2023-01" db="EMBL/GenBank/DDBJ databases">
        <title>Novel species of the genus Asticcacaulis isolated from rivers.</title>
        <authorList>
            <person name="Lu H."/>
        </authorList>
    </citation>
    <scope>NUCLEOTIDE SEQUENCE [LARGE SCALE GENOMIC DNA]</scope>
    <source>
        <strain evidence="1 2">DXS10W</strain>
    </source>
</reference>
<dbReference type="EMBL" id="JAQQKW010000003">
    <property type="protein sequence ID" value="MDC7693944.1"/>
    <property type="molecule type" value="Genomic_DNA"/>
</dbReference>
<accession>A0ABT5ICQ9</accession>
<gene>
    <name evidence="1" type="ORF">PQU94_06565</name>
</gene>